<gene>
    <name evidence="1" type="ORF">GGD88_000342</name>
</gene>
<protein>
    <submittedName>
        <fullName evidence="1">Fe-S-cluster containining protein</fullName>
    </submittedName>
</protein>
<reference evidence="1 2" key="1">
    <citation type="submission" date="2020-08" db="EMBL/GenBank/DDBJ databases">
        <title>Genome sequencing of Purple Non-Sulfur Bacteria from various extreme environments.</title>
        <authorList>
            <person name="Mayer M."/>
        </authorList>
    </citation>
    <scope>NUCLEOTIDE SEQUENCE [LARGE SCALE GENOMIC DNA]</scope>
    <source>
        <strain evidence="1 2">JA135</strain>
    </source>
</reference>
<dbReference type="AlphaFoldDB" id="A0A7W6RXP1"/>
<comment type="caution">
    <text evidence="1">The sequence shown here is derived from an EMBL/GenBank/DDBJ whole genome shotgun (WGS) entry which is preliminary data.</text>
</comment>
<evidence type="ECO:0000313" key="2">
    <source>
        <dbReference type="Proteomes" id="UP000555728"/>
    </source>
</evidence>
<evidence type="ECO:0000313" key="1">
    <source>
        <dbReference type="EMBL" id="MBB4284635.1"/>
    </source>
</evidence>
<dbReference type="Pfam" id="PF03692">
    <property type="entry name" value="CxxCxxCC"/>
    <property type="match status" value="1"/>
</dbReference>
<dbReference type="RefSeq" id="WP_184431115.1">
    <property type="nucleotide sequence ID" value="NZ_JACIGI010000002.1"/>
</dbReference>
<accession>A0A7W6RXP1</accession>
<sequence length="225" mass="23977">MTIQDRTPLERQIVEAVHDAAAESLASRPTPAGLATLLEQLWDIAEDLARRNQEAAPPPQPIACRAGCSICCHARWILVTAPEVLVLADAVRARPDAGDVRTRADAAALAPAIEVTRPPCALLDGAGLCSVYAVRPLKCRGHTSMDLAACEATLATDPTGSVPVYYPRQAIYNAMQAGLLAGAVTARYRQERLELRGALARALAIPDATARWLAGTDVFHGIRMP</sequence>
<name>A0A7W6RXP1_9PROT</name>
<dbReference type="EMBL" id="JACIGI010000002">
    <property type="protein sequence ID" value="MBB4284635.1"/>
    <property type="molecule type" value="Genomic_DNA"/>
</dbReference>
<dbReference type="InterPro" id="IPR005358">
    <property type="entry name" value="Puta_zinc/iron-chelating_dom"/>
</dbReference>
<proteinExistence type="predicted"/>
<keyword evidence="2" id="KW-1185">Reference proteome</keyword>
<organism evidence="1 2">
    <name type="scientific">Roseospira goensis</name>
    <dbReference type="NCBI Taxonomy" id="391922"/>
    <lineage>
        <taxon>Bacteria</taxon>
        <taxon>Pseudomonadati</taxon>
        <taxon>Pseudomonadota</taxon>
        <taxon>Alphaproteobacteria</taxon>
        <taxon>Rhodospirillales</taxon>
        <taxon>Rhodospirillaceae</taxon>
        <taxon>Roseospira</taxon>
    </lineage>
</organism>
<dbReference type="Proteomes" id="UP000555728">
    <property type="component" value="Unassembled WGS sequence"/>
</dbReference>